<keyword evidence="1" id="KW-0472">Membrane</keyword>
<protein>
    <recommendedName>
        <fullName evidence="3">Heme exporter protein D</fullName>
    </recommendedName>
</protein>
<name>A0A0G4E4D6_PSEFS</name>
<dbReference type="AlphaFoldDB" id="A0A0G4E4D6"/>
<geneLocation type="plasmid" evidence="2">
    <name>pQBR57</name>
</geneLocation>
<keyword evidence="2" id="KW-0614">Plasmid</keyword>
<sequence>MSSYDVAWNVMCYVAALAVLLFMVLWMMIEIRVAKERRHELLNEQHAQATKEQANHEQP</sequence>
<dbReference type="EMBL" id="LN713926">
    <property type="protein sequence ID" value="CEK42101.1"/>
    <property type="molecule type" value="Genomic_DNA"/>
</dbReference>
<reference evidence="2" key="1">
    <citation type="submission" date="2014-12" db="EMBL/GenBank/DDBJ databases">
        <authorList>
            <person name="Hall J."/>
        </authorList>
    </citation>
    <scope>NUCLEOTIDE SEQUENCE [LARGE SCALE GENOMIC DNA]</scope>
    <source>
        <strain evidence="2">SBW25</strain>
        <plasmid evidence="2">pQBR57</plasmid>
    </source>
</reference>
<accession>A0A0G4E4D6</accession>
<organism evidence="2">
    <name type="scientific">Pseudomonas fluorescens (strain SBW25)</name>
    <dbReference type="NCBI Taxonomy" id="216595"/>
    <lineage>
        <taxon>Bacteria</taxon>
        <taxon>Pseudomonadati</taxon>
        <taxon>Pseudomonadota</taxon>
        <taxon>Gammaproteobacteria</taxon>
        <taxon>Pseudomonadales</taxon>
        <taxon>Pseudomonadaceae</taxon>
        <taxon>Pseudomonas</taxon>
    </lineage>
</organism>
<gene>
    <name evidence="2" type="ORF">PQBR57_0148</name>
</gene>
<keyword evidence="1" id="KW-1133">Transmembrane helix</keyword>
<evidence type="ECO:0008006" key="3">
    <source>
        <dbReference type="Google" id="ProtNLM"/>
    </source>
</evidence>
<keyword evidence="1" id="KW-0812">Transmembrane</keyword>
<dbReference type="RefSeq" id="WP_192963300.1">
    <property type="nucleotide sequence ID" value="NZ_LN713926.1"/>
</dbReference>
<evidence type="ECO:0000313" key="2">
    <source>
        <dbReference type="EMBL" id="CEK42101.1"/>
    </source>
</evidence>
<feature type="transmembrane region" description="Helical" evidence="1">
    <location>
        <begin position="6"/>
        <end position="29"/>
    </location>
</feature>
<proteinExistence type="predicted"/>
<reference evidence="2" key="2">
    <citation type="submission" date="2015-06" db="EMBL/GenBank/DDBJ databases">
        <title>Environmentally co-occuring mercury resistance plasmids are genetically and phenotypically diverse and confer variable context-dependent fitness effects.</title>
        <authorList>
            <person name="Hall J.P.J."/>
            <person name="Harrison E."/>
            <person name="Lilley A.K."/>
            <person name="Paterson S."/>
            <person name="Spiers A.J."/>
            <person name="Brockhurst M.A."/>
        </authorList>
    </citation>
    <scope>NUCLEOTIDE SEQUENCE [LARGE SCALE GENOMIC DNA]</scope>
    <source>
        <strain evidence="2">SBW25</strain>
        <plasmid evidence="2">pQBR57</plasmid>
    </source>
</reference>
<evidence type="ECO:0000256" key="1">
    <source>
        <dbReference type="SAM" id="Phobius"/>
    </source>
</evidence>